<protein>
    <recommendedName>
        <fullName evidence="3">Flagellar assembly protein FliH</fullName>
    </recommendedName>
</protein>
<dbReference type="PANTHER" id="PTHR34982:SF1">
    <property type="entry name" value="FLAGELLAR ASSEMBLY PROTEIN FLIH"/>
    <property type="match status" value="1"/>
</dbReference>
<reference evidence="10" key="1">
    <citation type="submission" date="2017-08" db="EMBL/GenBank/DDBJ databases">
        <title>A dynamic microbial community with high functional redundancy inhabits the cold, oxic subseafloor aquifer.</title>
        <authorList>
            <person name="Tully B.J."/>
            <person name="Wheat C.G."/>
            <person name="Glazer B.T."/>
            <person name="Huber J.A."/>
        </authorList>
    </citation>
    <scope>NUCLEOTIDE SEQUENCE [LARGE SCALE GENOMIC DNA]</scope>
</reference>
<dbReference type="Proteomes" id="UP000218767">
    <property type="component" value="Unassembled WGS sequence"/>
</dbReference>
<accession>A0A2A4XG28</accession>
<dbReference type="GO" id="GO:0005829">
    <property type="term" value="C:cytosol"/>
    <property type="evidence" value="ECO:0007669"/>
    <property type="project" value="TreeGrafter"/>
</dbReference>
<evidence type="ECO:0000256" key="4">
    <source>
        <dbReference type="ARBA" id="ARBA00022448"/>
    </source>
</evidence>
<evidence type="ECO:0000256" key="7">
    <source>
        <dbReference type="ARBA" id="ARBA00023225"/>
    </source>
</evidence>
<comment type="function">
    <text evidence="1">Needed for flagellar regrowth and assembly.</text>
</comment>
<evidence type="ECO:0000313" key="10">
    <source>
        <dbReference type="Proteomes" id="UP000218767"/>
    </source>
</evidence>
<evidence type="ECO:0000256" key="2">
    <source>
        <dbReference type="ARBA" id="ARBA00006602"/>
    </source>
</evidence>
<organism evidence="9 10">
    <name type="scientific">SAR86 cluster bacterium</name>
    <dbReference type="NCBI Taxonomy" id="2030880"/>
    <lineage>
        <taxon>Bacteria</taxon>
        <taxon>Pseudomonadati</taxon>
        <taxon>Pseudomonadota</taxon>
        <taxon>Gammaproteobacteria</taxon>
        <taxon>SAR86 cluster</taxon>
    </lineage>
</organism>
<keyword evidence="6" id="KW-0653">Protein transport</keyword>
<keyword evidence="7" id="KW-1006">Bacterial flagellum protein export</keyword>
<dbReference type="GO" id="GO:0015031">
    <property type="term" value="P:protein transport"/>
    <property type="evidence" value="ECO:0007669"/>
    <property type="project" value="UniProtKB-KW"/>
</dbReference>
<dbReference type="InterPro" id="IPR051472">
    <property type="entry name" value="T3SS_Stator/FliH"/>
</dbReference>
<proteinExistence type="inferred from homology"/>
<dbReference type="Pfam" id="PF02108">
    <property type="entry name" value="FliH"/>
    <property type="match status" value="1"/>
</dbReference>
<evidence type="ECO:0000256" key="6">
    <source>
        <dbReference type="ARBA" id="ARBA00022927"/>
    </source>
</evidence>
<keyword evidence="4" id="KW-0813">Transport</keyword>
<dbReference type="EMBL" id="NVUL01000004">
    <property type="protein sequence ID" value="PCI81622.1"/>
    <property type="molecule type" value="Genomic_DNA"/>
</dbReference>
<feature type="domain" description="Flagellar assembly protein FliH/Type III secretion system HrpE" evidence="8">
    <location>
        <begin position="66"/>
        <end position="188"/>
    </location>
</feature>
<evidence type="ECO:0000256" key="5">
    <source>
        <dbReference type="ARBA" id="ARBA00022795"/>
    </source>
</evidence>
<name>A0A2A4XG28_9GAMM</name>
<evidence type="ECO:0000256" key="3">
    <source>
        <dbReference type="ARBA" id="ARBA00016507"/>
    </source>
</evidence>
<dbReference type="GO" id="GO:0044781">
    <property type="term" value="P:bacterial-type flagellum organization"/>
    <property type="evidence" value="ECO:0007669"/>
    <property type="project" value="UniProtKB-KW"/>
</dbReference>
<dbReference type="InterPro" id="IPR018035">
    <property type="entry name" value="Flagellar_FliH/T3SS_HrpE"/>
</dbReference>
<comment type="similarity">
    <text evidence="2">Belongs to the FliH family.</text>
</comment>
<keyword evidence="5" id="KW-1005">Bacterial flagellum biogenesis</keyword>
<sequence length="204" mass="22637">MSKDDHTDKAKVVSIWRTPRLIEDSIEKKNSSSAEEKLNNSAYNEARSEGYAAGMEAAKRETDTNREMLNAYLKALSQPFEEQNSQLAESVASLAGKIAKNLVEKELCTNKESFMTIVQTAVNALGSSAKEIKIHVHPQSAEYIRESISEDDEKSCWEILDDPSMGIGDCKVSCDNSTVDSDLDDRINLIIAQFLEEAREGGNR</sequence>
<evidence type="ECO:0000259" key="8">
    <source>
        <dbReference type="Pfam" id="PF02108"/>
    </source>
</evidence>
<dbReference type="AlphaFoldDB" id="A0A2A4XG28"/>
<comment type="caution">
    <text evidence="9">The sequence shown here is derived from an EMBL/GenBank/DDBJ whole genome shotgun (WGS) entry which is preliminary data.</text>
</comment>
<evidence type="ECO:0000313" key="9">
    <source>
        <dbReference type="EMBL" id="PCI81622.1"/>
    </source>
</evidence>
<dbReference type="PANTHER" id="PTHR34982">
    <property type="entry name" value="YOP PROTEINS TRANSLOCATION PROTEIN L"/>
    <property type="match status" value="1"/>
</dbReference>
<gene>
    <name evidence="9" type="ORF">COB20_01330</name>
</gene>
<evidence type="ECO:0000256" key="1">
    <source>
        <dbReference type="ARBA" id="ARBA00003041"/>
    </source>
</evidence>